<dbReference type="VEuPathDB" id="FungiDB:MUCCIDRAFT_124022"/>
<proteinExistence type="predicted"/>
<feature type="domain" description="BTB" evidence="1">
    <location>
        <begin position="7"/>
        <end position="78"/>
    </location>
</feature>
<dbReference type="EMBL" id="AMYB01000002">
    <property type="protein sequence ID" value="OAD06754.1"/>
    <property type="molecule type" value="Genomic_DNA"/>
</dbReference>
<dbReference type="PANTHER" id="PTHR11145">
    <property type="entry name" value="BTB/POZ DOMAIN-CONTAINING ADAPTER FOR CUL3-MEDIATED RHOA DEGRADATION PROTEIN FAMILY MEMBER"/>
    <property type="match status" value="1"/>
</dbReference>
<evidence type="ECO:0000259" key="1">
    <source>
        <dbReference type="PROSITE" id="PS50097"/>
    </source>
</evidence>
<dbReference type="OrthoDB" id="2414723at2759"/>
<dbReference type="Proteomes" id="UP000077051">
    <property type="component" value="Unassembled WGS sequence"/>
</dbReference>
<dbReference type="STRING" id="747725.A0A168NUF7"/>
<evidence type="ECO:0000313" key="2">
    <source>
        <dbReference type="EMBL" id="OAD06754.1"/>
    </source>
</evidence>
<name>A0A168NUF7_MUCCL</name>
<comment type="caution">
    <text evidence="2">The sequence shown here is derived from an EMBL/GenBank/DDBJ whole genome shotgun (WGS) entry which is preliminary data.</text>
</comment>
<reference evidence="2 3" key="1">
    <citation type="submission" date="2015-06" db="EMBL/GenBank/DDBJ databases">
        <title>Expansion of signal transduction pathways in fungi by whole-genome duplication.</title>
        <authorList>
            <consortium name="DOE Joint Genome Institute"/>
            <person name="Corrochano L.M."/>
            <person name="Kuo A."/>
            <person name="Marcet-Houben M."/>
            <person name="Polaino S."/>
            <person name="Salamov A."/>
            <person name="Villalobos J.M."/>
            <person name="Alvarez M.I."/>
            <person name="Avalos J."/>
            <person name="Benito E.P."/>
            <person name="Benoit I."/>
            <person name="Burger G."/>
            <person name="Camino L.P."/>
            <person name="Canovas D."/>
            <person name="Cerda-Olmedo E."/>
            <person name="Cheng J.-F."/>
            <person name="Dominguez A."/>
            <person name="Elias M."/>
            <person name="Eslava A.P."/>
            <person name="Glaser F."/>
            <person name="Grimwood J."/>
            <person name="Gutierrez G."/>
            <person name="Heitman J."/>
            <person name="Henrissat B."/>
            <person name="Iturriaga E.A."/>
            <person name="Lang B.F."/>
            <person name="Lavin J.L."/>
            <person name="Lee S."/>
            <person name="Li W."/>
            <person name="Lindquist E."/>
            <person name="Lopez-Garcia S."/>
            <person name="Luque E.M."/>
            <person name="Marcos A.T."/>
            <person name="Martin J."/>
            <person name="Mccluskey K."/>
            <person name="Medina H.R."/>
            <person name="Miralles-Duran A."/>
            <person name="Miyazaki A."/>
            <person name="Munoz-Torres E."/>
            <person name="Oguiza J.A."/>
            <person name="Ohm R."/>
            <person name="Olmedo M."/>
            <person name="Orejas M."/>
            <person name="Ortiz-Castellanos L."/>
            <person name="Pisabarro A.G."/>
            <person name="Rodriguez-Romero J."/>
            <person name="Ruiz-Herrera J."/>
            <person name="Ruiz-Vazquez R."/>
            <person name="Sanz C."/>
            <person name="Schackwitz W."/>
            <person name="Schmutz J."/>
            <person name="Shahriari M."/>
            <person name="Shelest E."/>
            <person name="Silva-Franco F."/>
            <person name="Soanes D."/>
            <person name="Syed K."/>
            <person name="Tagua V.G."/>
            <person name="Talbot N.J."/>
            <person name="Thon M."/>
            <person name="De Vries R.P."/>
            <person name="Wiebenga A."/>
            <person name="Yadav J.S."/>
            <person name="Braun E.L."/>
            <person name="Baker S."/>
            <person name="Garre V."/>
            <person name="Horwitz B."/>
            <person name="Torres-Martinez S."/>
            <person name="Idnurm A."/>
            <person name="Herrera-Estrella A."/>
            <person name="Gabaldon T."/>
            <person name="Grigoriev I.V."/>
        </authorList>
    </citation>
    <scope>NUCLEOTIDE SEQUENCE [LARGE SCALE GENOMIC DNA]</scope>
    <source>
        <strain evidence="2 3">CBS 277.49</strain>
    </source>
</reference>
<dbReference type="InterPro" id="IPR045068">
    <property type="entry name" value="BACURD1-3"/>
</dbReference>
<dbReference type="InterPro" id="IPR011333">
    <property type="entry name" value="SKP1/BTB/POZ_sf"/>
</dbReference>
<feature type="non-terminal residue" evidence="2">
    <location>
        <position position="1"/>
    </location>
</feature>
<evidence type="ECO:0000313" key="3">
    <source>
        <dbReference type="Proteomes" id="UP000077051"/>
    </source>
</evidence>
<dbReference type="Gene3D" id="3.30.710.10">
    <property type="entry name" value="Potassium Channel Kv1.1, Chain A"/>
    <property type="match status" value="1"/>
</dbReference>
<dbReference type="GO" id="GO:0051260">
    <property type="term" value="P:protein homooligomerization"/>
    <property type="evidence" value="ECO:0007669"/>
    <property type="project" value="InterPro"/>
</dbReference>
<dbReference type="SMART" id="SM00225">
    <property type="entry name" value="BTB"/>
    <property type="match status" value="1"/>
</dbReference>
<dbReference type="PANTHER" id="PTHR11145:SF19">
    <property type="entry name" value="BTB DOMAIN-CONTAINING PROTEIN-RELATED"/>
    <property type="match status" value="1"/>
</dbReference>
<accession>A0A168NUF7</accession>
<dbReference type="InterPro" id="IPR000210">
    <property type="entry name" value="BTB/POZ_dom"/>
</dbReference>
<dbReference type="PROSITE" id="PS50097">
    <property type="entry name" value="BTB"/>
    <property type="match status" value="1"/>
</dbReference>
<dbReference type="AlphaFoldDB" id="A0A168NUF7"/>
<keyword evidence="3" id="KW-1185">Reference proteome</keyword>
<sequence>NLNPKTKDSIIKLNVGGAHFSTFHSTLVKSKYFASLLCEDAMSSKTLIDTDVIFIDRSGDLFRDILYYLRTGSVTTSNKKKLTSLQREAEFYQLQELANLLERHMDRAN</sequence>
<dbReference type="SUPFAM" id="SSF54695">
    <property type="entry name" value="POZ domain"/>
    <property type="match status" value="1"/>
</dbReference>
<dbReference type="InterPro" id="IPR003131">
    <property type="entry name" value="T1-type_BTB"/>
</dbReference>
<feature type="non-terminal residue" evidence="2">
    <location>
        <position position="109"/>
    </location>
</feature>
<organism evidence="2 3">
    <name type="scientific">Mucor lusitanicus CBS 277.49</name>
    <dbReference type="NCBI Taxonomy" id="747725"/>
    <lineage>
        <taxon>Eukaryota</taxon>
        <taxon>Fungi</taxon>
        <taxon>Fungi incertae sedis</taxon>
        <taxon>Mucoromycota</taxon>
        <taxon>Mucoromycotina</taxon>
        <taxon>Mucoromycetes</taxon>
        <taxon>Mucorales</taxon>
        <taxon>Mucorineae</taxon>
        <taxon>Mucoraceae</taxon>
        <taxon>Mucor</taxon>
    </lineage>
</organism>
<gene>
    <name evidence="2" type="ORF">MUCCIDRAFT_124022</name>
</gene>
<dbReference type="Pfam" id="PF02214">
    <property type="entry name" value="BTB_2"/>
    <property type="match status" value="1"/>
</dbReference>
<protein>
    <recommendedName>
        <fullName evidence="1">BTB domain-containing protein</fullName>
    </recommendedName>
</protein>
<dbReference type="CDD" id="cd18316">
    <property type="entry name" value="BTB_POZ_KCTD-like"/>
    <property type="match status" value="1"/>
</dbReference>